<dbReference type="AlphaFoldDB" id="A0A0R1QB76"/>
<dbReference type="Proteomes" id="UP000051790">
    <property type="component" value="Unassembled WGS sequence"/>
</dbReference>
<sequence length="227" mass="25139">MSETYLMPLTVPQRLLILVMMRLAHNDDAAFLTEQLLPRSRDLRPRTFAMSAHNVVATDQVFFKTATSFPTVTPMVQSAIDRALAYGRRHEVIGAALAGQPPLPKPTPDFEVDLAMSYRQRKRLATFCLFSITNRLQASAIAELGRLVPAIVLLDKLVPKAWSLSHQTVPLDEIDLATLAPILLGVSENYVGFDHLLTQMLAGVKSQDAELFGLLNELVQSAHHELS</sequence>
<accession>A0A0R1QB76</accession>
<organism evidence="1 2">
    <name type="scientific">Lacticaseibacillus manihotivorans DSM 13343 = JCM 12514</name>
    <dbReference type="NCBI Taxonomy" id="1423769"/>
    <lineage>
        <taxon>Bacteria</taxon>
        <taxon>Bacillati</taxon>
        <taxon>Bacillota</taxon>
        <taxon>Bacilli</taxon>
        <taxon>Lactobacillales</taxon>
        <taxon>Lactobacillaceae</taxon>
        <taxon>Lacticaseibacillus</taxon>
    </lineage>
</organism>
<comment type="caution">
    <text evidence="1">The sequence shown here is derived from an EMBL/GenBank/DDBJ whole genome shotgun (WGS) entry which is preliminary data.</text>
</comment>
<evidence type="ECO:0000313" key="2">
    <source>
        <dbReference type="Proteomes" id="UP000051790"/>
    </source>
</evidence>
<reference evidence="1 2" key="1">
    <citation type="journal article" date="2015" name="Genome Announc.">
        <title>Expanding the biotechnology potential of lactobacilli through comparative genomics of 213 strains and associated genera.</title>
        <authorList>
            <person name="Sun Z."/>
            <person name="Harris H.M."/>
            <person name="McCann A."/>
            <person name="Guo C."/>
            <person name="Argimon S."/>
            <person name="Zhang W."/>
            <person name="Yang X."/>
            <person name="Jeffery I.B."/>
            <person name="Cooney J.C."/>
            <person name="Kagawa T.F."/>
            <person name="Liu W."/>
            <person name="Song Y."/>
            <person name="Salvetti E."/>
            <person name="Wrobel A."/>
            <person name="Rasinkangas P."/>
            <person name="Parkhill J."/>
            <person name="Rea M.C."/>
            <person name="O'Sullivan O."/>
            <person name="Ritari J."/>
            <person name="Douillard F.P."/>
            <person name="Paul Ross R."/>
            <person name="Yang R."/>
            <person name="Briner A.E."/>
            <person name="Felis G.E."/>
            <person name="de Vos W.M."/>
            <person name="Barrangou R."/>
            <person name="Klaenhammer T.R."/>
            <person name="Caufield P.W."/>
            <person name="Cui Y."/>
            <person name="Zhang H."/>
            <person name="O'Toole P.W."/>
        </authorList>
    </citation>
    <scope>NUCLEOTIDE SEQUENCE [LARGE SCALE GENOMIC DNA]</scope>
    <source>
        <strain evidence="1 2">DSM 13343</strain>
    </source>
</reference>
<gene>
    <name evidence="1" type="ORF">FD01_GL002166</name>
</gene>
<protein>
    <submittedName>
        <fullName evidence="1">Uncharacterized protein</fullName>
    </submittedName>
</protein>
<dbReference type="RefSeq" id="WP_056964710.1">
    <property type="nucleotide sequence ID" value="NZ_AZEU01000247.1"/>
</dbReference>
<keyword evidence="2" id="KW-1185">Reference proteome</keyword>
<dbReference type="OrthoDB" id="9914799at2"/>
<dbReference type="EMBL" id="AZEU01000247">
    <property type="protein sequence ID" value="KRL41582.1"/>
    <property type="molecule type" value="Genomic_DNA"/>
</dbReference>
<proteinExistence type="predicted"/>
<name>A0A0R1QB76_9LACO</name>
<evidence type="ECO:0000313" key="1">
    <source>
        <dbReference type="EMBL" id="KRL41582.1"/>
    </source>
</evidence>
<dbReference type="PATRIC" id="fig|1423769.4.peg.2327"/>